<dbReference type="NCBIfam" id="TIGR00018">
    <property type="entry name" value="panC"/>
    <property type="match status" value="1"/>
</dbReference>
<protein>
    <recommendedName>
        <fullName evidence="3">pantoate--beta-alanine ligase (AMP-forming)</fullName>
        <ecNumber evidence="3">6.3.2.1</ecNumber>
    </recommendedName>
</protein>
<comment type="similarity">
    <text evidence="2">Belongs to the pantothenate synthetase family.</text>
</comment>
<dbReference type="GO" id="GO:0005829">
    <property type="term" value="C:cytosol"/>
    <property type="evidence" value="ECO:0007669"/>
    <property type="project" value="TreeGrafter"/>
</dbReference>
<keyword evidence="5" id="KW-0566">Pantothenate biosynthesis</keyword>
<dbReference type="EC" id="6.3.2.1" evidence="3"/>
<reference evidence="9" key="1">
    <citation type="submission" date="2020-05" db="EMBL/GenBank/DDBJ databases">
        <authorList>
            <person name="Chiriac C."/>
            <person name="Salcher M."/>
            <person name="Ghai R."/>
            <person name="Kavagutti S V."/>
        </authorList>
    </citation>
    <scope>NUCLEOTIDE SEQUENCE</scope>
</reference>
<dbReference type="SUPFAM" id="SSF52374">
    <property type="entry name" value="Nucleotidylyl transferase"/>
    <property type="match status" value="1"/>
</dbReference>
<organism evidence="9">
    <name type="scientific">freshwater metagenome</name>
    <dbReference type="NCBI Taxonomy" id="449393"/>
    <lineage>
        <taxon>unclassified sequences</taxon>
        <taxon>metagenomes</taxon>
        <taxon>ecological metagenomes</taxon>
    </lineage>
</organism>
<evidence type="ECO:0000256" key="3">
    <source>
        <dbReference type="ARBA" id="ARBA00012219"/>
    </source>
</evidence>
<evidence type="ECO:0000256" key="1">
    <source>
        <dbReference type="ARBA" id="ARBA00004990"/>
    </source>
</evidence>
<dbReference type="GO" id="GO:0015940">
    <property type="term" value="P:pantothenate biosynthetic process"/>
    <property type="evidence" value="ECO:0007669"/>
    <property type="project" value="UniProtKB-UniPathway"/>
</dbReference>
<comment type="catalytic activity">
    <reaction evidence="8">
        <text>(R)-pantoate + beta-alanine + ATP = (R)-pantothenate + AMP + diphosphate + H(+)</text>
        <dbReference type="Rhea" id="RHEA:10912"/>
        <dbReference type="ChEBI" id="CHEBI:15378"/>
        <dbReference type="ChEBI" id="CHEBI:15980"/>
        <dbReference type="ChEBI" id="CHEBI:29032"/>
        <dbReference type="ChEBI" id="CHEBI:30616"/>
        <dbReference type="ChEBI" id="CHEBI:33019"/>
        <dbReference type="ChEBI" id="CHEBI:57966"/>
        <dbReference type="ChEBI" id="CHEBI:456215"/>
        <dbReference type="EC" id="6.3.2.1"/>
    </reaction>
</comment>
<dbReference type="GO" id="GO:0004592">
    <property type="term" value="F:pantoate-beta-alanine ligase activity"/>
    <property type="evidence" value="ECO:0007669"/>
    <property type="project" value="UniProtKB-EC"/>
</dbReference>
<dbReference type="CDD" id="cd00560">
    <property type="entry name" value="PanC"/>
    <property type="match status" value="1"/>
</dbReference>
<keyword evidence="4" id="KW-0436">Ligase</keyword>
<evidence type="ECO:0000256" key="5">
    <source>
        <dbReference type="ARBA" id="ARBA00022655"/>
    </source>
</evidence>
<dbReference type="InterPro" id="IPR003721">
    <property type="entry name" value="Pantoate_ligase"/>
</dbReference>
<gene>
    <name evidence="9" type="ORF">UFOPK3770_00445</name>
</gene>
<dbReference type="PANTHER" id="PTHR21299:SF1">
    <property type="entry name" value="PANTOATE--BETA-ALANINE LIGASE"/>
    <property type="match status" value="1"/>
</dbReference>
<dbReference type="HAMAP" id="MF_00158">
    <property type="entry name" value="PanC"/>
    <property type="match status" value="1"/>
</dbReference>
<keyword evidence="6" id="KW-0547">Nucleotide-binding</keyword>
<name>A0A6J5YVP9_9ZZZZ</name>
<proteinExistence type="inferred from homology"/>
<dbReference type="Gene3D" id="3.40.50.620">
    <property type="entry name" value="HUPs"/>
    <property type="match status" value="1"/>
</dbReference>
<evidence type="ECO:0000313" key="9">
    <source>
        <dbReference type="EMBL" id="CAB4334274.1"/>
    </source>
</evidence>
<dbReference type="UniPathway" id="UPA00028">
    <property type="reaction ID" value="UER00005"/>
</dbReference>
<dbReference type="Gene3D" id="3.30.1300.10">
    <property type="entry name" value="Pantoate-beta-alanine ligase, C-terminal domain"/>
    <property type="match status" value="1"/>
</dbReference>
<dbReference type="Pfam" id="PF02569">
    <property type="entry name" value="Pantoate_ligase"/>
    <property type="match status" value="1"/>
</dbReference>
<dbReference type="InterPro" id="IPR014729">
    <property type="entry name" value="Rossmann-like_a/b/a_fold"/>
</dbReference>
<sequence length="284" mass="31025">MHILKTIDEIGMWRKSIDSQPCAAIFTMGALHEGHIELINVARKHTRDVTGRDPAVVVSVFVNPTQFSDPGDLESYPRSLETDIAKCRSAGVDAVFAPSVQQMYPEMLQVSIEPGPLGSTLEGRSRAGHFSGVLTVVNKLLNLTQPNQAYFGEKDYQQLTLISVMARELNLPYEIVGVPTVRESDGLAMSSRNNRLSAEGRLVALNIPQALYKIRDEVDSGVALQQALEGARKYLDQQPGVELDYLVSAGTQLQETPSVGAVRILVAATVEGIRLIDNIELEIS</sequence>
<evidence type="ECO:0000256" key="8">
    <source>
        <dbReference type="ARBA" id="ARBA00048258"/>
    </source>
</evidence>
<dbReference type="InterPro" id="IPR042176">
    <property type="entry name" value="Pantoate_ligase_C"/>
</dbReference>
<evidence type="ECO:0000256" key="7">
    <source>
        <dbReference type="ARBA" id="ARBA00022840"/>
    </source>
</evidence>
<comment type="pathway">
    <text evidence="1">Cofactor biosynthesis; (R)-pantothenate biosynthesis; (R)-pantothenate from (R)-pantoate and beta-alanine: step 1/1.</text>
</comment>
<keyword evidence="7" id="KW-0067">ATP-binding</keyword>
<dbReference type="PANTHER" id="PTHR21299">
    <property type="entry name" value="CYTIDYLATE KINASE/PANTOATE-BETA-ALANINE LIGASE"/>
    <property type="match status" value="1"/>
</dbReference>
<dbReference type="AlphaFoldDB" id="A0A6J5YVP9"/>
<evidence type="ECO:0000256" key="4">
    <source>
        <dbReference type="ARBA" id="ARBA00022598"/>
    </source>
</evidence>
<accession>A0A6J5YVP9</accession>
<evidence type="ECO:0000256" key="6">
    <source>
        <dbReference type="ARBA" id="ARBA00022741"/>
    </source>
</evidence>
<dbReference type="GO" id="GO:0005524">
    <property type="term" value="F:ATP binding"/>
    <property type="evidence" value="ECO:0007669"/>
    <property type="project" value="UniProtKB-KW"/>
</dbReference>
<dbReference type="EMBL" id="CAESAJ010000030">
    <property type="protein sequence ID" value="CAB4334274.1"/>
    <property type="molecule type" value="Genomic_DNA"/>
</dbReference>
<evidence type="ECO:0000256" key="2">
    <source>
        <dbReference type="ARBA" id="ARBA00009256"/>
    </source>
</evidence>